<dbReference type="AlphaFoldDB" id="A0A409WS61"/>
<dbReference type="InParanoid" id="A0A409WS61"/>
<evidence type="ECO:0000256" key="1">
    <source>
        <dbReference type="SAM" id="MobiDB-lite"/>
    </source>
</evidence>
<feature type="compositionally biased region" description="Polar residues" evidence="1">
    <location>
        <begin position="9"/>
        <end position="18"/>
    </location>
</feature>
<proteinExistence type="predicted"/>
<organism evidence="2 3">
    <name type="scientific">Psilocybe cyanescens</name>
    <dbReference type="NCBI Taxonomy" id="93625"/>
    <lineage>
        <taxon>Eukaryota</taxon>
        <taxon>Fungi</taxon>
        <taxon>Dikarya</taxon>
        <taxon>Basidiomycota</taxon>
        <taxon>Agaricomycotina</taxon>
        <taxon>Agaricomycetes</taxon>
        <taxon>Agaricomycetidae</taxon>
        <taxon>Agaricales</taxon>
        <taxon>Agaricineae</taxon>
        <taxon>Strophariaceae</taxon>
        <taxon>Psilocybe</taxon>
    </lineage>
</organism>
<dbReference type="EMBL" id="NHYD01003264">
    <property type="protein sequence ID" value="PPQ81342.1"/>
    <property type="molecule type" value="Genomic_DNA"/>
</dbReference>
<comment type="caution">
    <text evidence="2">The sequence shown here is derived from an EMBL/GenBank/DDBJ whole genome shotgun (WGS) entry which is preliminary data.</text>
</comment>
<gene>
    <name evidence="2" type="ORF">CVT25_015098</name>
</gene>
<name>A0A409WS61_PSICY</name>
<feature type="region of interest" description="Disordered" evidence="1">
    <location>
        <begin position="1"/>
        <end position="94"/>
    </location>
</feature>
<protein>
    <submittedName>
        <fullName evidence="2">Uncharacterized protein</fullName>
    </submittedName>
</protein>
<accession>A0A409WS61</accession>
<reference evidence="2 3" key="1">
    <citation type="journal article" date="2018" name="Evol. Lett.">
        <title>Horizontal gene cluster transfer increased hallucinogenic mushroom diversity.</title>
        <authorList>
            <person name="Reynolds H.T."/>
            <person name="Vijayakumar V."/>
            <person name="Gluck-Thaler E."/>
            <person name="Korotkin H.B."/>
            <person name="Matheny P.B."/>
            <person name="Slot J.C."/>
        </authorList>
    </citation>
    <scope>NUCLEOTIDE SEQUENCE [LARGE SCALE GENOMIC DNA]</scope>
    <source>
        <strain evidence="2 3">2631</strain>
    </source>
</reference>
<sequence length="94" mass="9675">MNEAAGLFSGTNRSQYEDNWNFGVGGGMNSQAATDKTSGPIHGSESNTGTGAGGPQTLSTNVGPEQARENTRPTAAKQDLTESAFESFDASVGF</sequence>
<evidence type="ECO:0000313" key="2">
    <source>
        <dbReference type="EMBL" id="PPQ81342.1"/>
    </source>
</evidence>
<dbReference type="Proteomes" id="UP000283269">
    <property type="component" value="Unassembled WGS sequence"/>
</dbReference>
<evidence type="ECO:0000313" key="3">
    <source>
        <dbReference type="Proteomes" id="UP000283269"/>
    </source>
</evidence>
<keyword evidence="3" id="KW-1185">Reference proteome</keyword>